<name>A0A370IEC0_9NOCA</name>
<dbReference type="SUPFAM" id="SSF53474">
    <property type="entry name" value="alpha/beta-Hydrolases"/>
    <property type="match status" value="1"/>
</dbReference>
<sequence>MAAVRKFPHSVADVRTSRILAACTVVVAVLAAACARESGSGGDSVALAIPFGDFVSREMLRLPAVSGPAPVVVLVGGSGPEDMNGDDASVGGASRGHVLADVAESRAGQGFAALRYNKHYVNGIDVDPRFAAELTMARLAEDAREAIRMARADSRIDARRIYLYGWSEGAAVAAAVAAGMPEVRGLVLHGVVGVPWREGLVAQWDRVVRPYLRQFAVDGSVGVDEVRRALRGDGGVVARELLGVLGDFDSDPAVLSPAFDLDGDGRIDLDSELLTAAAYFVDTQLAGGVFRLYGGPTALPDVTTSAAALCAVPVLIQHGENDGNVSIEAATRLDRALTAEGNGDHTLLTYPRSGHSLGKAIDLQHDPIGPIGPTPLADLGRWLRDHAK</sequence>
<reference evidence="2 3" key="1">
    <citation type="submission" date="2018-07" db="EMBL/GenBank/DDBJ databases">
        <title>Genomic Encyclopedia of Type Strains, Phase IV (KMG-IV): sequencing the most valuable type-strain genomes for metagenomic binning, comparative biology and taxonomic classification.</title>
        <authorList>
            <person name="Goeker M."/>
        </authorList>
    </citation>
    <scope>NUCLEOTIDE SEQUENCE [LARGE SCALE GENOMIC DNA]</scope>
    <source>
        <strain evidence="2 3">DSM 44290</strain>
    </source>
</reference>
<dbReference type="Proteomes" id="UP000254869">
    <property type="component" value="Unassembled WGS sequence"/>
</dbReference>
<dbReference type="Pfam" id="PF00326">
    <property type="entry name" value="Peptidase_S9"/>
    <property type="match status" value="1"/>
</dbReference>
<keyword evidence="3" id="KW-1185">Reference proteome</keyword>
<organism evidence="2 3">
    <name type="scientific">Nocardia pseudobrasiliensis</name>
    <dbReference type="NCBI Taxonomy" id="45979"/>
    <lineage>
        <taxon>Bacteria</taxon>
        <taxon>Bacillati</taxon>
        <taxon>Actinomycetota</taxon>
        <taxon>Actinomycetes</taxon>
        <taxon>Mycobacteriales</taxon>
        <taxon>Nocardiaceae</taxon>
        <taxon>Nocardia</taxon>
    </lineage>
</organism>
<gene>
    <name evidence="2" type="ORF">DFR76_101614</name>
</gene>
<dbReference type="GO" id="GO:0006508">
    <property type="term" value="P:proteolysis"/>
    <property type="evidence" value="ECO:0007669"/>
    <property type="project" value="InterPro"/>
</dbReference>
<dbReference type="InterPro" id="IPR053145">
    <property type="entry name" value="AB_hydrolase_Est10"/>
</dbReference>
<dbReference type="InterPro" id="IPR029058">
    <property type="entry name" value="AB_hydrolase_fold"/>
</dbReference>
<evidence type="ECO:0000313" key="3">
    <source>
        <dbReference type="Proteomes" id="UP000254869"/>
    </source>
</evidence>
<dbReference type="PROSITE" id="PS51257">
    <property type="entry name" value="PROKAR_LIPOPROTEIN"/>
    <property type="match status" value="1"/>
</dbReference>
<dbReference type="EMBL" id="QQBC01000001">
    <property type="protein sequence ID" value="RDI69076.1"/>
    <property type="molecule type" value="Genomic_DNA"/>
</dbReference>
<dbReference type="Gene3D" id="3.40.50.1820">
    <property type="entry name" value="alpha/beta hydrolase"/>
    <property type="match status" value="2"/>
</dbReference>
<feature type="domain" description="Peptidase S9 prolyl oligopeptidase catalytic" evidence="1">
    <location>
        <begin position="311"/>
        <end position="360"/>
    </location>
</feature>
<dbReference type="GO" id="GO:0008236">
    <property type="term" value="F:serine-type peptidase activity"/>
    <property type="evidence" value="ECO:0007669"/>
    <property type="project" value="InterPro"/>
</dbReference>
<evidence type="ECO:0000313" key="2">
    <source>
        <dbReference type="EMBL" id="RDI69076.1"/>
    </source>
</evidence>
<dbReference type="InterPro" id="IPR001375">
    <property type="entry name" value="Peptidase_S9_cat"/>
</dbReference>
<dbReference type="GO" id="GO:0052689">
    <property type="term" value="F:carboxylic ester hydrolase activity"/>
    <property type="evidence" value="ECO:0007669"/>
    <property type="project" value="TreeGrafter"/>
</dbReference>
<comment type="caution">
    <text evidence="2">The sequence shown here is derived from an EMBL/GenBank/DDBJ whole genome shotgun (WGS) entry which is preliminary data.</text>
</comment>
<proteinExistence type="predicted"/>
<dbReference type="AlphaFoldDB" id="A0A370IEC0"/>
<protein>
    <recommendedName>
        <fullName evidence="1">Peptidase S9 prolyl oligopeptidase catalytic domain-containing protein</fullName>
    </recommendedName>
</protein>
<dbReference type="STRING" id="1210086.GCA_001613105_00468"/>
<dbReference type="PANTHER" id="PTHR43265">
    <property type="entry name" value="ESTERASE ESTD"/>
    <property type="match status" value="1"/>
</dbReference>
<evidence type="ECO:0000259" key="1">
    <source>
        <dbReference type="Pfam" id="PF00326"/>
    </source>
</evidence>
<accession>A0A370IEC0</accession>
<dbReference type="PANTHER" id="PTHR43265:SF1">
    <property type="entry name" value="ESTERASE ESTD"/>
    <property type="match status" value="1"/>
</dbReference>